<keyword evidence="2" id="KW-1185">Reference proteome</keyword>
<protein>
    <recommendedName>
        <fullName evidence="3">PIN domain-containing protein</fullName>
    </recommendedName>
</protein>
<dbReference type="RefSeq" id="WP_139622531.1">
    <property type="nucleotide sequence ID" value="NZ_VDMP01000022.1"/>
</dbReference>
<comment type="caution">
    <text evidence="1">The sequence shown here is derived from an EMBL/GenBank/DDBJ whole genome shotgun (WGS) entry which is preliminary data.</text>
</comment>
<sequence length="143" mass="15679">MPMYLIDNNALGPLGDRKKSPFFREHCRVPAEVAHESRRAKHAKLLEPLTIEMTPAMLAQLSDVMKTVPVGHTKFIDLYNYKGTADPILVALAVVLSSEDLFSDNWVIVTQDKEVVAKAKAFSVDTMTPKALASIIDAATKAA</sequence>
<dbReference type="OrthoDB" id="4774688at2"/>
<evidence type="ECO:0000313" key="2">
    <source>
        <dbReference type="Proteomes" id="UP000313231"/>
    </source>
</evidence>
<proteinExistence type="predicted"/>
<gene>
    <name evidence="1" type="ORF">FHP29_08975</name>
</gene>
<reference evidence="1 2" key="1">
    <citation type="journal article" date="2016" name="Int. J. Syst. Evol. Microbiol.">
        <title>Nocardioides albidus sp. nov., an actinobacterium isolated from garden soil.</title>
        <authorList>
            <person name="Singh H."/>
            <person name="Du J."/>
            <person name="Trinh H."/>
            <person name="Won K."/>
            <person name="Yang J.E."/>
            <person name="Yin C."/>
            <person name="Kook M."/>
            <person name="Yi T.H."/>
        </authorList>
    </citation>
    <scope>NUCLEOTIDE SEQUENCE [LARGE SCALE GENOMIC DNA]</scope>
    <source>
        <strain evidence="1 2">CCTCC AB 2015297</strain>
    </source>
</reference>
<dbReference type="Proteomes" id="UP000313231">
    <property type="component" value="Unassembled WGS sequence"/>
</dbReference>
<accession>A0A5C4W0P1</accession>
<evidence type="ECO:0000313" key="1">
    <source>
        <dbReference type="EMBL" id="TNM41136.1"/>
    </source>
</evidence>
<dbReference type="AlphaFoldDB" id="A0A5C4W0P1"/>
<dbReference type="EMBL" id="VDMP01000022">
    <property type="protein sequence ID" value="TNM41136.1"/>
    <property type="molecule type" value="Genomic_DNA"/>
</dbReference>
<evidence type="ECO:0008006" key="3">
    <source>
        <dbReference type="Google" id="ProtNLM"/>
    </source>
</evidence>
<organism evidence="1 2">
    <name type="scientific">Nocardioides albidus</name>
    <dbReference type="NCBI Taxonomy" id="1517589"/>
    <lineage>
        <taxon>Bacteria</taxon>
        <taxon>Bacillati</taxon>
        <taxon>Actinomycetota</taxon>
        <taxon>Actinomycetes</taxon>
        <taxon>Propionibacteriales</taxon>
        <taxon>Nocardioidaceae</taxon>
        <taxon>Nocardioides</taxon>
    </lineage>
</organism>
<name>A0A5C4W0P1_9ACTN</name>